<dbReference type="GO" id="GO:0000156">
    <property type="term" value="F:phosphorelay response regulator activity"/>
    <property type="evidence" value="ECO:0007669"/>
    <property type="project" value="TreeGrafter"/>
</dbReference>
<evidence type="ECO:0000256" key="5">
    <source>
        <dbReference type="ARBA" id="ARBA00024867"/>
    </source>
</evidence>
<feature type="domain" description="Response regulatory" evidence="8">
    <location>
        <begin position="3"/>
        <end position="116"/>
    </location>
</feature>
<dbReference type="PROSITE" id="PS50110">
    <property type="entry name" value="RESPONSE_REGULATORY"/>
    <property type="match status" value="1"/>
</dbReference>
<dbReference type="InterPro" id="IPR036388">
    <property type="entry name" value="WH-like_DNA-bd_sf"/>
</dbReference>
<keyword evidence="3 7" id="KW-0238">DNA-binding</keyword>
<evidence type="ECO:0000256" key="6">
    <source>
        <dbReference type="PROSITE-ProRule" id="PRU00169"/>
    </source>
</evidence>
<evidence type="ECO:0000259" key="8">
    <source>
        <dbReference type="PROSITE" id="PS50110"/>
    </source>
</evidence>
<evidence type="ECO:0000256" key="7">
    <source>
        <dbReference type="PROSITE-ProRule" id="PRU01091"/>
    </source>
</evidence>
<keyword evidence="4" id="KW-0804">Transcription</keyword>
<dbReference type="EMBL" id="BRLB01000015">
    <property type="protein sequence ID" value="GKX31298.1"/>
    <property type="molecule type" value="Genomic_DNA"/>
</dbReference>
<dbReference type="GO" id="GO:0032993">
    <property type="term" value="C:protein-DNA complex"/>
    <property type="evidence" value="ECO:0007669"/>
    <property type="project" value="TreeGrafter"/>
</dbReference>
<evidence type="ECO:0000256" key="2">
    <source>
        <dbReference type="ARBA" id="ARBA00023015"/>
    </source>
</evidence>
<dbReference type="PROSITE" id="PS51755">
    <property type="entry name" value="OMPR_PHOB"/>
    <property type="match status" value="1"/>
</dbReference>
<organism evidence="10 11">
    <name type="scientific">Vallitalea longa</name>
    <dbReference type="NCBI Taxonomy" id="2936439"/>
    <lineage>
        <taxon>Bacteria</taxon>
        <taxon>Bacillati</taxon>
        <taxon>Bacillota</taxon>
        <taxon>Clostridia</taxon>
        <taxon>Lachnospirales</taxon>
        <taxon>Vallitaleaceae</taxon>
        <taxon>Vallitalea</taxon>
    </lineage>
</organism>
<accession>A0A9W5YFD8</accession>
<dbReference type="CDD" id="cd17574">
    <property type="entry name" value="REC_OmpR"/>
    <property type="match status" value="1"/>
</dbReference>
<dbReference type="GO" id="GO:0005829">
    <property type="term" value="C:cytosol"/>
    <property type="evidence" value="ECO:0007669"/>
    <property type="project" value="TreeGrafter"/>
</dbReference>
<dbReference type="GO" id="GO:0000976">
    <property type="term" value="F:transcription cis-regulatory region binding"/>
    <property type="evidence" value="ECO:0007669"/>
    <property type="project" value="TreeGrafter"/>
</dbReference>
<dbReference type="Gene3D" id="1.10.10.10">
    <property type="entry name" value="Winged helix-like DNA-binding domain superfamily/Winged helix DNA-binding domain"/>
    <property type="match status" value="1"/>
</dbReference>
<dbReference type="Proteomes" id="UP001144256">
    <property type="component" value="Unassembled WGS sequence"/>
</dbReference>
<keyword evidence="6" id="KW-0597">Phosphoprotein</keyword>
<dbReference type="InterPro" id="IPR001867">
    <property type="entry name" value="OmpR/PhoB-type_DNA-bd"/>
</dbReference>
<sequence>MKKILLVEDDEALAYGIDIALQSNNYDVTISKFILDGKKTFNNQVFDLVILDIDLPDGSGYDLCKYIRMGSDVPIIFLTGLSEELNVVTGLDMGADDYITKPFTLSVLISRMNAIFRRIDKKSYSVLVSNDIYFYLNEVRLTKDNENIPISITEYKLLKLLLENSLRIVTKEQILTHVWDDAENYVDENAIAVNIKRIRAKIEDDKSRPEYIKTIRGLGYTWNQRCEKR</sequence>
<dbReference type="InterPro" id="IPR011006">
    <property type="entry name" value="CheY-like_superfamily"/>
</dbReference>
<dbReference type="CDD" id="cd00383">
    <property type="entry name" value="trans_reg_C"/>
    <property type="match status" value="1"/>
</dbReference>
<feature type="modified residue" description="4-aspartylphosphate" evidence="6">
    <location>
        <position position="52"/>
    </location>
</feature>
<evidence type="ECO:0000256" key="1">
    <source>
        <dbReference type="ARBA" id="ARBA00018672"/>
    </source>
</evidence>
<evidence type="ECO:0000313" key="10">
    <source>
        <dbReference type="EMBL" id="GKX31298.1"/>
    </source>
</evidence>
<dbReference type="Pfam" id="PF00486">
    <property type="entry name" value="Trans_reg_C"/>
    <property type="match status" value="1"/>
</dbReference>
<keyword evidence="2" id="KW-0805">Transcription regulation</keyword>
<protein>
    <recommendedName>
        <fullName evidence="1">Stage 0 sporulation protein A homolog</fullName>
    </recommendedName>
</protein>
<evidence type="ECO:0000313" key="11">
    <source>
        <dbReference type="Proteomes" id="UP001144256"/>
    </source>
</evidence>
<evidence type="ECO:0000256" key="4">
    <source>
        <dbReference type="ARBA" id="ARBA00023163"/>
    </source>
</evidence>
<evidence type="ECO:0000259" key="9">
    <source>
        <dbReference type="PROSITE" id="PS51755"/>
    </source>
</evidence>
<keyword evidence="11" id="KW-1185">Reference proteome</keyword>
<reference evidence="10" key="1">
    <citation type="submission" date="2022-06" db="EMBL/GenBank/DDBJ databases">
        <title>Vallitalea longa sp. nov., an anaerobic bacterium isolated from marine sediment.</title>
        <authorList>
            <person name="Hirano S."/>
            <person name="Terahara T."/>
            <person name="Mori K."/>
            <person name="Hamada M."/>
            <person name="Matsumoto R."/>
            <person name="Kobayashi T."/>
        </authorList>
    </citation>
    <scope>NUCLEOTIDE SEQUENCE</scope>
    <source>
        <strain evidence="10">SH18-1</strain>
    </source>
</reference>
<dbReference type="RefSeq" id="WP_281818209.1">
    <property type="nucleotide sequence ID" value="NZ_BRLB01000015.1"/>
</dbReference>
<dbReference type="InterPro" id="IPR039420">
    <property type="entry name" value="WalR-like"/>
</dbReference>
<dbReference type="InterPro" id="IPR001789">
    <property type="entry name" value="Sig_transdc_resp-reg_receiver"/>
</dbReference>
<dbReference type="GO" id="GO:0006355">
    <property type="term" value="P:regulation of DNA-templated transcription"/>
    <property type="evidence" value="ECO:0007669"/>
    <property type="project" value="InterPro"/>
</dbReference>
<dbReference type="Gene3D" id="6.10.250.690">
    <property type="match status" value="1"/>
</dbReference>
<dbReference type="PANTHER" id="PTHR48111">
    <property type="entry name" value="REGULATOR OF RPOS"/>
    <property type="match status" value="1"/>
</dbReference>
<dbReference type="SUPFAM" id="SSF52172">
    <property type="entry name" value="CheY-like"/>
    <property type="match status" value="1"/>
</dbReference>
<dbReference type="Gene3D" id="3.40.50.2300">
    <property type="match status" value="1"/>
</dbReference>
<feature type="DNA-binding region" description="OmpR/PhoB-type" evidence="7">
    <location>
        <begin position="124"/>
        <end position="224"/>
    </location>
</feature>
<comment type="function">
    <text evidence="5">May play the central regulatory role in sporulation. It may be an element of the effector pathway responsible for the activation of sporulation genes in response to nutritional stress. Spo0A may act in concert with spo0H (a sigma factor) to control the expression of some genes that are critical to the sporulation process.</text>
</comment>
<comment type="caution">
    <text evidence="10">The sequence shown here is derived from an EMBL/GenBank/DDBJ whole genome shotgun (WGS) entry which is preliminary data.</text>
</comment>
<dbReference type="Pfam" id="PF00072">
    <property type="entry name" value="Response_reg"/>
    <property type="match status" value="1"/>
</dbReference>
<proteinExistence type="predicted"/>
<dbReference type="SMART" id="SM00862">
    <property type="entry name" value="Trans_reg_C"/>
    <property type="match status" value="1"/>
</dbReference>
<dbReference type="AlphaFoldDB" id="A0A9W5YFD8"/>
<gene>
    <name evidence="10" type="ORF">SH1V18_37780</name>
</gene>
<dbReference type="SMART" id="SM00448">
    <property type="entry name" value="REC"/>
    <property type="match status" value="1"/>
</dbReference>
<name>A0A9W5YFD8_9FIRM</name>
<evidence type="ECO:0000256" key="3">
    <source>
        <dbReference type="ARBA" id="ARBA00023125"/>
    </source>
</evidence>
<dbReference type="PANTHER" id="PTHR48111:SF73">
    <property type="entry name" value="ALKALINE PHOSPHATASE SYNTHESIS TRANSCRIPTIONAL REGULATORY PROTEIN PHOP"/>
    <property type="match status" value="1"/>
</dbReference>
<feature type="domain" description="OmpR/PhoB-type" evidence="9">
    <location>
        <begin position="124"/>
        <end position="224"/>
    </location>
</feature>